<proteinExistence type="predicted"/>
<dbReference type="AlphaFoldDB" id="A0A378Y0Z0"/>
<reference evidence="1 2" key="1">
    <citation type="submission" date="2018-06" db="EMBL/GenBank/DDBJ databases">
        <authorList>
            <consortium name="Pathogen Informatics"/>
            <person name="Doyle S."/>
        </authorList>
    </citation>
    <scope>NUCLEOTIDE SEQUENCE [LARGE SCALE GENOMIC DNA]</scope>
    <source>
        <strain evidence="1 2">NCTC10343</strain>
    </source>
</reference>
<dbReference type="EMBL" id="UGSC01000001">
    <property type="protein sequence ID" value="SUA70200.1"/>
    <property type="molecule type" value="Genomic_DNA"/>
</dbReference>
<evidence type="ECO:0000313" key="1">
    <source>
        <dbReference type="EMBL" id="SUA70200.1"/>
    </source>
</evidence>
<dbReference type="Proteomes" id="UP000254400">
    <property type="component" value="Unassembled WGS sequence"/>
</dbReference>
<organism evidence="1 2">
    <name type="scientific">Paenibacillus polymyxa</name>
    <name type="common">Bacillus polymyxa</name>
    <dbReference type="NCBI Taxonomy" id="1406"/>
    <lineage>
        <taxon>Bacteria</taxon>
        <taxon>Bacillati</taxon>
        <taxon>Bacillota</taxon>
        <taxon>Bacilli</taxon>
        <taxon>Bacillales</taxon>
        <taxon>Paenibacillaceae</taxon>
        <taxon>Paenibacillus</taxon>
    </lineage>
</organism>
<gene>
    <name evidence="1" type="ORF">NCTC10343_03070</name>
</gene>
<accession>A0A378Y0Z0</accession>
<sequence>MILEHKRYYHKEYCYERFKKEQEATRIENEQWDELYQYIIKFHDLVTLSIANITRLKHLRAGFEYKKGKKIPKWRTGPDYALMLEAYRLSEKNNLYAMSTKIGDWNDVNQVNYTISTMMSHLNDAWRIRQNKKKQLEAVKRVEKQESKRDQSLTTKNIYINKRDDLDISDFV</sequence>
<protein>
    <submittedName>
        <fullName evidence="1">Uncharacterized protein</fullName>
    </submittedName>
</protein>
<name>A0A378Y0Z0_PAEPO</name>
<evidence type="ECO:0000313" key="2">
    <source>
        <dbReference type="Proteomes" id="UP000254400"/>
    </source>
</evidence>